<evidence type="ECO:0000313" key="3">
    <source>
        <dbReference type="Proteomes" id="UP001419268"/>
    </source>
</evidence>
<dbReference type="EMBL" id="JBBNAG010000003">
    <property type="protein sequence ID" value="KAK9148807.1"/>
    <property type="molecule type" value="Genomic_DNA"/>
</dbReference>
<name>A0AAP0PLX5_9MAGN</name>
<gene>
    <name evidence="2" type="ORF">Scep_007564</name>
</gene>
<sequence length="71" mass="8016">MCVISPNSNLSRSSLSSHSKSHLVDRLSHPSLSFVLLKSKKNKIKSIKTQSQKEKEKEGNCRLCHAPGHWF</sequence>
<evidence type="ECO:0000256" key="1">
    <source>
        <dbReference type="SAM" id="MobiDB-lite"/>
    </source>
</evidence>
<proteinExistence type="predicted"/>
<evidence type="ECO:0000313" key="2">
    <source>
        <dbReference type="EMBL" id="KAK9148807.1"/>
    </source>
</evidence>
<organism evidence="2 3">
    <name type="scientific">Stephania cephalantha</name>
    <dbReference type="NCBI Taxonomy" id="152367"/>
    <lineage>
        <taxon>Eukaryota</taxon>
        <taxon>Viridiplantae</taxon>
        <taxon>Streptophyta</taxon>
        <taxon>Embryophyta</taxon>
        <taxon>Tracheophyta</taxon>
        <taxon>Spermatophyta</taxon>
        <taxon>Magnoliopsida</taxon>
        <taxon>Ranunculales</taxon>
        <taxon>Menispermaceae</taxon>
        <taxon>Menispermoideae</taxon>
        <taxon>Cissampelideae</taxon>
        <taxon>Stephania</taxon>
    </lineage>
</organism>
<dbReference type="AlphaFoldDB" id="A0AAP0PLX5"/>
<reference evidence="2 3" key="1">
    <citation type="submission" date="2024-01" db="EMBL/GenBank/DDBJ databases">
        <title>Genome assemblies of Stephania.</title>
        <authorList>
            <person name="Yang L."/>
        </authorList>
    </citation>
    <scope>NUCLEOTIDE SEQUENCE [LARGE SCALE GENOMIC DNA]</scope>
    <source>
        <strain evidence="2">JXDWG</strain>
        <tissue evidence="2">Leaf</tissue>
    </source>
</reference>
<keyword evidence="3" id="KW-1185">Reference proteome</keyword>
<accession>A0AAP0PLX5</accession>
<dbReference type="Proteomes" id="UP001419268">
    <property type="component" value="Unassembled WGS sequence"/>
</dbReference>
<feature type="region of interest" description="Disordered" evidence="1">
    <location>
        <begin position="1"/>
        <end position="22"/>
    </location>
</feature>
<feature type="compositionally biased region" description="Low complexity" evidence="1">
    <location>
        <begin position="1"/>
        <end position="18"/>
    </location>
</feature>
<comment type="caution">
    <text evidence="2">The sequence shown here is derived from an EMBL/GenBank/DDBJ whole genome shotgun (WGS) entry which is preliminary data.</text>
</comment>
<protein>
    <submittedName>
        <fullName evidence="2">Uncharacterized protein</fullName>
    </submittedName>
</protein>